<keyword evidence="3" id="KW-0641">Proline biosynthesis</keyword>
<evidence type="ECO:0000313" key="10">
    <source>
        <dbReference type="Proteomes" id="UP000176923"/>
    </source>
</evidence>
<evidence type="ECO:0000256" key="2">
    <source>
        <dbReference type="ARBA" id="ARBA00022605"/>
    </source>
</evidence>
<comment type="caution">
    <text evidence="9">The sequence shown here is derived from an EMBL/GenBank/DDBJ whole genome shotgun (WGS) entry which is preliminary data.</text>
</comment>
<evidence type="ECO:0000313" key="9">
    <source>
        <dbReference type="EMBL" id="OGG15352.1"/>
    </source>
</evidence>
<dbReference type="GO" id="GO:0005829">
    <property type="term" value="C:cytosol"/>
    <property type="evidence" value="ECO:0007669"/>
    <property type="project" value="TreeGrafter"/>
</dbReference>
<name>A0A1F5ZTA1_9BACT</name>
<evidence type="ECO:0000256" key="7">
    <source>
        <dbReference type="ARBA" id="ARBA00022840"/>
    </source>
</evidence>
<dbReference type="GO" id="GO:0005524">
    <property type="term" value="F:ATP binding"/>
    <property type="evidence" value="ECO:0007669"/>
    <property type="project" value="UniProtKB-KW"/>
</dbReference>
<evidence type="ECO:0000256" key="6">
    <source>
        <dbReference type="ARBA" id="ARBA00022777"/>
    </source>
</evidence>
<dbReference type="Proteomes" id="UP000176923">
    <property type="component" value="Unassembled WGS sequence"/>
</dbReference>
<dbReference type="InterPro" id="IPR036393">
    <property type="entry name" value="AceGlu_kinase-like_sf"/>
</dbReference>
<dbReference type="EMBL" id="MFJL01000026">
    <property type="protein sequence ID" value="OGG15352.1"/>
    <property type="molecule type" value="Genomic_DNA"/>
</dbReference>
<keyword evidence="2" id="KW-0028">Amino-acid biosynthesis</keyword>
<evidence type="ECO:0000259" key="8">
    <source>
        <dbReference type="Pfam" id="PF00696"/>
    </source>
</evidence>
<dbReference type="PANTHER" id="PTHR43654:SF3">
    <property type="entry name" value="GLUTAMATE 5-KINASE"/>
    <property type="match status" value="1"/>
</dbReference>
<dbReference type="GO" id="GO:0008652">
    <property type="term" value="P:amino acid biosynthetic process"/>
    <property type="evidence" value="ECO:0007669"/>
    <property type="project" value="UniProtKB-KW"/>
</dbReference>
<keyword evidence="4" id="KW-0808">Transferase</keyword>
<dbReference type="FunFam" id="3.40.1160.10:FF:000006">
    <property type="entry name" value="Glutamate 5-kinase"/>
    <property type="match status" value="1"/>
</dbReference>
<dbReference type="AlphaFoldDB" id="A0A1F5ZTA1"/>
<dbReference type="PRINTS" id="PR00474">
    <property type="entry name" value="GLU5KINASE"/>
</dbReference>
<gene>
    <name evidence="9" type="ORF">A3D77_07465</name>
</gene>
<keyword evidence="5" id="KW-0547">Nucleotide-binding</keyword>
<dbReference type="Gene3D" id="3.40.1160.10">
    <property type="entry name" value="Acetylglutamate kinase-like"/>
    <property type="match status" value="1"/>
</dbReference>
<dbReference type="InterPro" id="IPR011529">
    <property type="entry name" value="Glu_5kinase"/>
</dbReference>
<evidence type="ECO:0000256" key="4">
    <source>
        <dbReference type="ARBA" id="ARBA00022679"/>
    </source>
</evidence>
<feature type="domain" description="Aspartate/glutamate/uridylate kinase" evidence="8">
    <location>
        <begin position="38"/>
        <end position="258"/>
    </location>
</feature>
<keyword evidence="7" id="KW-0067">ATP-binding</keyword>
<evidence type="ECO:0000256" key="5">
    <source>
        <dbReference type="ARBA" id="ARBA00022741"/>
    </source>
</evidence>
<protein>
    <recommendedName>
        <fullName evidence="8">Aspartate/glutamate/uridylate kinase domain-containing protein</fullName>
    </recommendedName>
</protein>
<proteinExistence type="predicted"/>
<dbReference type="GO" id="GO:0004349">
    <property type="term" value="F:glutamate 5-kinase activity"/>
    <property type="evidence" value="ECO:0007669"/>
    <property type="project" value="InterPro"/>
</dbReference>
<keyword evidence="6" id="KW-0418">Kinase</keyword>
<dbReference type="STRING" id="1798382.A3D77_07465"/>
<evidence type="ECO:0000256" key="1">
    <source>
        <dbReference type="ARBA" id="ARBA00022490"/>
    </source>
</evidence>
<dbReference type="InterPro" id="IPR001057">
    <property type="entry name" value="Glu/AcGlu_kinase"/>
</dbReference>
<organism evidence="9 10">
    <name type="scientific">Candidatus Gottesmanbacteria bacterium RIFCSPHIGHO2_02_FULL_39_11</name>
    <dbReference type="NCBI Taxonomy" id="1798382"/>
    <lineage>
        <taxon>Bacteria</taxon>
        <taxon>Candidatus Gottesmaniibacteriota</taxon>
    </lineage>
</organism>
<keyword evidence="1" id="KW-0963">Cytoplasm</keyword>
<sequence length="286" mass="31080">MVPRVNLVLVKGGGFFVENSERKIHLDQEETEKFISQKIIVKIGSSTITGGREALDTAFISDIARQISYLKKKNLNVAIVSSGAVACGKHRVSNYDGSILSRQRAAARGQRILIQKWADAFETYGMEVDQILINDDNFPSAKNLLNSLLADPVGIPIINANDAVSDHEMKQLLISADNDRLAGFVAGAVGADTVFLLSDVDGIKDREGNIVPTIYTHNYSGENIIFRGRSETGTGGMESKHQVAMELAEQNMRVVIGNGREENILIRGAKGESVGTLYFAPSSTLQ</sequence>
<evidence type="ECO:0000256" key="3">
    <source>
        <dbReference type="ARBA" id="ARBA00022650"/>
    </source>
</evidence>
<accession>A0A1F5ZTA1</accession>
<dbReference type="InterPro" id="IPR001048">
    <property type="entry name" value="Asp/Glu/Uridylate_kinase"/>
</dbReference>
<dbReference type="PIRSF" id="PIRSF000729">
    <property type="entry name" value="GK"/>
    <property type="match status" value="1"/>
</dbReference>
<dbReference type="PANTHER" id="PTHR43654">
    <property type="entry name" value="GLUTAMATE 5-KINASE"/>
    <property type="match status" value="1"/>
</dbReference>
<dbReference type="Pfam" id="PF00696">
    <property type="entry name" value="AA_kinase"/>
    <property type="match status" value="1"/>
</dbReference>
<dbReference type="SUPFAM" id="SSF53633">
    <property type="entry name" value="Carbamate kinase-like"/>
    <property type="match status" value="1"/>
</dbReference>
<reference evidence="9 10" key="1">
    <citation type="journal article" date="2016" name="Nat. Commun.">
        <title>Thousands of microbial genomes shed light on interconnected biogeochemical processes in an aquifer system.</title>
        <authorList>
            <person name="Anantharaman K."/>
            <person name="Brown C.T."/>
            <person name="Hug L.A."/>
            <person name="Sharon I."/>
            <person name="Castelle C.J."/>
            <person name="Probst A.J."/>
            <person name="Thomas B.C."/>
            <person name="Singh A."/>
            <person name="Wilkins M.J."/>
            <person name="Karaoz U."/>
            <person name="Brodie E.L."/>
            <person name="Williams K.H."/>
            <person name="Hubbard S.S."/>
            <person name="Banfield J.F."/>
        </authorList>
    </citation>
    <scope>NUCLEOTIDE SEQUENCE [LARGE SCALE GENOMIC DNA]</scope>
</reference>